<dbReference type="Proteomes" id="UP001057402">
    <property type="component" value="Chromosome 4"/>
</dbReference>
<name>A0ACB9R2F5_9MYRT</name>
<protein>
    <submittedName>
        <fullName evidence="1">Uncharacterized protein</fullName>
    </submittedName>
</protein>
<accession>A0ACB9R2F5</accession>
<evidence type="ECO:0000313" key="1">
    <source>
        <dbReference type="EMBL" id="KAI4372632.1"/>
    </source>
</evidence>
<reference evidence="2" key="1">
    <citation type="journal article" date="2023" name="Front. Plant Sci.">
        <title>Chromosomal-level genome assembly of Melastoma candidum provides insights into trichome evolution.</title>
        <authorList>
            <person name="Zhong Y."/>
            <person name="Wu W."/>
            <person name="Sun C."/>
            <person name="Zou P."/>
            <person name="Liu Y."/>
            <person name="Dai S."/>
            <person name="Zhou R."/>
        </authorList>
    </citation>
    <scope>NUCLEOTIDE SEQUENCE [LARGE SCALE GENOMIC DNA]</scope>
</reference>
<comment type="caution">
    <text evidence="1">The sequence shown here is derived from an EMBL/GenBank/DDBJ whole genome shotgun (WGS) entry which is preliminary data.</text>
</comment>
<keyword evidence="2" id="KW-1185">Reference proteome</keyword>
<evidence type="ECO:0000313" key="2">
    <source>
        <dbReference type="Proteomes" id="UP001057402"/>
    </source>
</evidence>
<organism evidence="1 2">
    <name type="scientific">Melastoma candidum</name>
    <dbReference type="NCBI Taxonomy" id="119954"/>
    <lineage>
        <taxon>Eukaryota</taxon>
        <taxon>Viridiplantae</taxon>
        <taxon>Streptophyta</taxon>
        <taxon>Embryophyta</taxon>
        <taxon>Tracheophyta</taxon>
        <taxon>Spermatophyta</taxon>
        <taxon>Magnoliopsida</taxon>
        <taxon>eudicotyledons</taxon>
        <taxon>Gunneridae</taxon>
        <taxon>Pentapetalae</taxon>
        <taxon>rosids</taxon>
        <taxon>malvids</taxon>
        <taxon>Myrtales</taxon>
        <taxon>Melastomataceae</taxon>
        <taxon>Melastomatoideae</taxon>
        <taxon>Melastomateae</taxon>
        <taxon>Melastoma</taxon>
    </lineage>
</organism>
<dbReference type="EMBL" id="CM042883">
    <property type="protein sequence ID" value="KAI4372632.1"/>
    <property type="molecule type" value="Genomic_DNA"/>
</dbReference>
<proteinExistence type="predicted"/>
<sequence>MHPGYGTVCSADLSSGFSKIEDIPGIGVADREFGGGCWVSVIEGGEVLGSMKALMVLQDEIQINRRQCCLLLDVFAMAFTVIAGNHAPPQTRGKYDKEWNDRKLFQLRYGKEYLVSKELSKRLDTAWKEDRWLLQELLREKRRSETLSKMENQLADYLFEKLSYGDPFHWMLFNSTTLTGATDYQNAQGMEYLHSQKAYHGNLNPSNVFVKTRTSPEGHIRVKVSGFGFPSDVVNGSSNAQPSLCEDSTNPFICL</sequence>
<gene>
    <name evidence="1" type="ORF">MLD38_010837</name>
</gene>